<dbReference type="AlphaFoldDB" id="A0A8T0HST8"/>
<dbReference type="InterPro" id="IPR015300">
    <property type="entry name" value="DNA-bd_pseudobarrel_sf"/>
</dbReference>
<name>A0A8T0HST8_CERPU</name>
<evidence type="ECO:0008006" key="7">
    <source>
        <dbReference type="Google" id="ProtNLM"/>
    </source>
</evidence>
<dbReference type="SUPFAM" id="SSF101936">
    <property type="entry name" value="DNA-binding pseudobarrel domain"/>
    <property type="match status" value="1"/>
</dbReference>
<keyword evidence="3" id="KW-0804">Transcription</keyword>
<protein>
    <recommendedName>
        <fullName evidence="7">TF-B3 domain-containing protein</fullName>
    </recommendedName>
</protein>
<dbReference type="GO" id="GO:0003677">
    <property type="term" value="F:DNA binding"/>
    <property type="evidence" value="ECO:0007669"/>
    <property type="project" value="UniProtKB-KW"/>
</dbReference>
<keyword evidence="1" id="KW-0805">Transcription regulation</keyword>
<evidence type="ECO:0000256" key="1">
    <source>
        <dbReference type="ARBA" id="ARBA00023015"/>
    </source>
</evidence>
<keyword evidence="2" id="KW-0238">DNA-binding</keyword>
<evidence type="ECO:0000256" key="3">
    <source>
        <dbReference type="ARBA" id="ARBA00023163"/>
    </source>
</evidence>
<sequence>MVEFEVGDDTCLVAKVHPRDANQTFSKTLKPSHTRPFKSSKLVKSNPQFPSFSVNSMHTQIVCHESLSGVSKSLVLVPTQDIPVKFWRAISVDQFDGFFYGLRGPLSTTVVKTTLARLPAQAVCSFTTGWHLFVKENKLKVGDRLIFTHVDTHVFQVAKTRL</sequence>
<dbReference type="Gene3D" id="2.40.330.10">
    <property type="entry name" value="DNA-binding pseudobarrel domain"/>
    <property type="match status" value="1"/>
</dbReference>
<evidence type="ECO:0000256" key="2">
    <source>
        <dbReference type="ARBA" id="ARBA00023125"/>
    </source>
</evidence>
<dbReference type="EMBL" id="CM026426">
    <property type="protein sequence ID" value="KAG0574052.1"/>
    <property type="molecule type" value="Genomic_DNA"/>
</dbReference>
<dbReference type="Proteomes" id="UP000822688">
    <property type="component" value="Chromosome V"/>
</dbReference>
<evidence type="ECO:0000256" key="4">
    <source>
        <dbReference type="ARBA" id="ARBA00023242"/>
    </source>
</evidence>
<keyword evidence="6" id="KW-1185">Reference proteome</keyword>
<proteinExistence type="predicted"/>
<evidence type="ECO:0000313" key="5">
    <source>
        <dbReference type="EMBL" id="KAG0574052.1"/>
    </source>
</evidence>
<comment type="caution">
    <text evidence="5">The sequence shown here is derived from an EMBL/GenBank/DDBJ whole genome shotgun (WGS) entry which is preliminary data.</text>
</comment>
<organism evidence="5 6">
    <name type="scientific">Ceratodon purpureus</name>
    <name type="common">Fire moss</name>
    <name type="synonym">Dicranum purpureum</name>
    <dbReference type="NCBI Taxonomy" id="3225"/>
    <lineage>
        <taxon>Eukaryota</taxon>
        <taxon>Viridiplantae</taxon>
        <taxon>Streptophyta</taxon>
        <taxon>Embryophyta</taxon>
        <taxon>Bryophyta</taxon>
        <taxon>Bryophytina</taxon>
        <taxon>Bryopsida</taxon>
        <taxon>Dicranidae</taxon>
        <taxon>Pseudoditrichales</taxon>
        <taxon>Ditrichaceae</taxon>
        <taxon>Ceratodon</taxon>
    </lineage>
</organism>
<evidence type="ECO:0000313" key="6">
    <source>
        <dbReference type="Proteomes" id="UP000822688"/>
    </source>
</evidence>
<reference evidence="5" key="1">
    <citation type="submission" date="2020-06" db="EMBL/GenBank/DDBJ databases">
        <title>WGS assembly of Ceratodon purpureus strain R40.</title>
        <authorList>
            <person name="Carey S.B."/>
            <person name="Jenkins J."/>
            <person name="Shu S."/>
            <person name="Lovell J.T."/>
            <person name="Sreedasyam A."/>
            <person name="Maumus F."/>
            <person name="Tiley G.P."/>
            <person name="Fernandez-Pozo N."/>
            <person name="Barry K."/>
            <person name="Chen C."/>
            <person name="Wang M."/>
            <person name="Lipzen A."/>
            <person name="Daum C."/>
            <person name="Saski C.A."/>
            <person name="Payton A.C."/>
            <person name="Mcbreen J.C."/>
            <person name="Conrad R.E."/>
            <person name="Kollar L.M."/>
            <person name="Olsson S."/>
            <person name="Huttunen S."/>
            <person name="Landis J.B."/>
            <person name="Wickett N.J."/>
            <person name="Johnson M.G."/>
            <person name="Rensing S.A."/>
            <person name="Grimwood J."/>
            <person name="Schmutz J."/>
            <person name="Mcdaniel S.F."/>
        </authorList>
    </citation>
    <scope>NUCLEOTIDE SEQUENCE</scope>
    <source>
        <strain evidence="5">R40</strain>
    </source>
</reference>
<keyword evidence="4" id="KW-0539">Nucleus</keyword>
<accession>A0A8T0HST8</accession>
<gene>
    <name evidence="5" type="ORF">KC19_VG230900</name>
</gene>